<organism evidence="10">
    <name type="scientific">Schistocephalus solidus</name>
    <name type="common">Tapeworm</name>
    <dbReference type="NCBI Taxonomy" id="70667"/>
    <lineage>
        <taxon>Eukaryota</taxon>
        <taxon>Metazoa</taxon>
        <taxon>Spiralia</taxon>
        <taxon>Lophotrochozoa</taxon>
        <taxon>Platyhelminthes</taxon>
        <taxon>Cestoda</taxon>
        <taxon>Eucestoda</taxon>
        <taxon>Diphyllobothriidea</taxon>
        <taxon>Diphyllobothriidae</taxon>
        <taxon>Schistocephalus</taxon>
    </lineage>
</organism>
<dbReference type="GO" id="GO:0005634">
    <property type="term" value="C:nucleus"/>
    <property type="evidence" value="ECO:0007669"/>
    <property type="project" value="UniProtKB-SubCell"/>
</dbReference>
<dbReference type="InterPro" id="IPR009057">
    <property type="entry name" value="Homeodomain-like_sf"/>
</dbReference>
<dbReference type="Pfam" id="PF00046">
    <property type="entry name" value="Homeodomain"/>
    <property type="match status" value="1"/>
</dbReference>
<accession>A0A183SE12</accession>
<gene>
    <name evidence="8" type="ORF">SSLN_LOCUS2460</name>
</gene>
<dbReference type="PANTHER" id="PTHR24333">
    <property type="entry name" value="HOMEO BOX HB9 LIKE A-RELATED"/>
    <property type="match status" value="1"/>
</dbReference>
<evidence type="ECO:0000256" key="1">
    <source>
        <dbReference type="ARBA" id="ARBA00004123"/>
    </source>
</evidence>
<dbReference type="WBParaSite" id="SSLN_0000254701-mRNA-1">
    <property type="protein sequence ID" value="SSLN_0000254701-mRNA-1"/>
    <property type="gene ID" value="SSLN_0000254701"/>
</dbReference>
<evidence type="ECO:0000313" key="10">
    <source>
        <dbReference type="WBParaSite" id="SSLN_0000254701-mRNA-1"/>
    </source>
</evidence>
<keyword evidence="4 5" id="KW-0539">Nucleus</keyword>
<dbReference type="PROSITE" id="PS00027">
    <property type="entry name" value="HOMEOBOX_1"/>
    <property type="match status" value="1"/>
</dbReference>
<protein>
    <submittedName>
        <fullName evidence="10">Homeobox domain-containing protein</fullName>
    </submittedName>
</protein>
<keyword evidence="3 5" id="KW-0371">Homeobox</keyword>
<evidence type="ECO:0000259" key="7">
    <source>
        <dbReference type="PROSITE" id="PS50071"/>
    </source>
</evidence>
<dbReference type="Gene3D" id="1.10.10.60">
    <property type="entry name" value="Homeodomain-like"/>
    <property type="match status" value="1"/>
</dbReference>
<proteinExistence type="predicted"/>
<dbReference type="Proteomes" id="UP000275846">
    <property type="component" value="Unassembled WGS sequence"/>
</dbReference>
<dbReference type="SUPFAM" id="SSF46689">
    <property type="entry name" value="Homeodomain-like"/>
    <property type="match status" value="1"/>
</dbReference>
<evidence type="ECO:0000313" key="9">
    <source>
        <dbReference type="Proteomes" id="UP000275846"/>
    </source>
</evidence>
<dbReference type="InterPro" id="IPR017970">
    <property type="entry name" value="Homeobox_CS"/>
</dbReference>
<reference evidence="8 9" key="2">
    <citation type="submission" date="2018-11" db="EMBL/GenBank/DDBJ databases">
        <authorList>
            <consortium name="Pathogen Informatics"/>
        </authorList>
    </citation>
    <scope>NUCLEOTIDE SEQUENCE [LARGE SCALE GENOMIC DNA]</scope>
    <source>
        <strain evidence="8 9">NST_G2</strain>
    </source>
</reference>
<name>A0A183SE12_SCHSO</name>
<dbReference type="AlphaFoldDB" id="A0A183SE12"/>
<evidence type="ECO:0000256" key="3">
    <source>
        <dbReference type="ARBA" id="ARBA00023155"/>
    </source>
</evidence>
<reference evidence="10" key="1">
    <citation type="submission" date="2016-06" db="UniProtKB">
        <authorList>
            <consortium name="WormBaseParasite"/>
        </authorList>
    </citation>
    <scope>IDENTIFICATION</scope>
</reference>
<sequence length="201" mass="21976">MGNFAADHPTLHLACRTGDNATGLGQRIRCPKVGRSPRVPFTRAQIEGLEAKFKVTNYLSSREVTNLAASLNVTETRVKIWFQNRRARQRREAFFGEILRSNNGTRSMNAPCTSVVPAATTTVAASHTENRFVRGKMLEDILETSPSTQAAFPPAANYCQPVECLVYPSDCLRTHEATVHGLGSYLVVNLDPTASVTATVP</sequence>
<evidence type="ECO:0000256" key="4">
    <source>
        <dbReference type="ARBA" id="ARBA00023242"/>
    </source>
</evidence>
<comment type="subcellular location">
    <subcellularLocation>
        <location evidence="1 5 6">Nucleus</location>
    </subcellularLocation>
</comment>
<dbReference type="OrthoDB" id="1867783at2759"/>
<keyword evidence="9" id="KW-1185">Reference proteome</keyword>
<evidence type="ECO:0000313" key="8">
    <source>
        <dbReference type="EMBL" id="VDL88845.1"/>
    </source>
</evidence>
<dbReference type="GO" id="GO:0003677">
    <property type="term" value="F:DNA binding"/>
    <property type="evidence" value="ECO:0007669"/>
    <property type="project" value="UniProtKB-UniRule"/>
</dbReference>
<evidence type="ECO:0000256" key="2">
    <source>
        <dbReference type="ARBA" id="ARBA00023125"/>
    </source>
</evidence>
<dbReference type="SMART" id="SM00389">
    <property type="entry name" value="HOX"/>
    <property type="match status" value="1"/>
</dbReference>
<dbReference type="PANTHER" id="PTHR24333:SF5">
    <property type="entry name" value="VENT HOMEOBOX"/>
    <property type="match status" value="1"/>
</dbReference>
<dbReference type="GO" id="GO:0000981">
    <property type="term" value="F:DNA-binding transcription factor activity, RNA polymerase II-specific"/>
    <property type="evidence" value="ECO:0007669"/>
    <property type="project" value="InterPro"/>
</dbReference>
<feature type="domain" description="Homeobox" evidence="7">
    <location>
        <begin position="32"/>
        <end position="92"/>
    </location>
</feature>
<dbReference type="CDD" id="cd00086">
    <property type="entry name" value="homeodomain"/>
    <property type="match status" value="1"/>
</dbReference>
<dbReference type="EMBL" id="UYSU01032257">
    <property type="protein sequence ID" value="VDL88845.1"/>
    <property type="molecule type" value="Genomic_DNA"/>
</dbReference>
<feature type="DNA-binding region" description="Homeobox" evidence="5">
    <location>
        <begin position="34"/>
        <end position="93"/>
    </location>
</feature>
<evidence type="ECO:0000256" key="5">
    <source>
        <dbReference type="PROSITE-ProRule" id="PRU00108"/>
    </source>
</evidence>
<evidence type="ECO:0000256" key="6">
    <source>
        <dbReference type="RuleBase" id="RU000682"/>
    </source>
</evidence>
<dbReference type="InterPro" id="IPR001356">
    <property type="entry name" value="HD"/>
</dbReference>
<dbReference type="PROSITE" id="PS50071">
    <property type="entry name" value="HOMEOBOX_2"/>
    <property type="match status" value="1"/>
</dbReference>
<dbReference type="STRING" id="70667.A0A183SE12"/>
<keyword evidence="2 5" id="KW-0238">DNA-binding</keyword>
<dbReference type="InterPro" id="IPR050848">
    <property type="entry name" value="Homeobox_TF"/>
</dbReference>